<feature type="transmembrane region" description="Helical" evidence="5">
    <location>
        <begin position="12"/>
        <end position="32"/>
    </location>
</feature>
<dbReference type="NCBIfam" id="NF003243">
    <property type="entry name" value="PRK04201.1"/>
    <property type="match status" value="1"/>
</dbReference>
<accession>A0A061QWK8</accession>
<keyword evidence="2 5" id="KW-0812">Transmembrane</keyword>
<dbReference type="AlphaFoldDB" id="A0A061QWK8"/>
<dbReference type="PANTHER" id="PTHR11040:SF205">
    <property type="entry name" value="ZINC TRANSPORTER ZUPT"/>
    <property type="match status" value="1"/>
</dbReference>
<proteinExistence type="predicted"/>
<evidence type="ECO:0000256" key="2">
    <source>
        <dbReference type="ARBA" id="ARBA00022692"/>
    </source>
</evidence>
<evidence type="ECO:0000256" key="3">
    <source>
        <dbReference type="ARBA" id="ARBA00022989"/>
    </source>
</evidence>
<reference evidence="6" key="1">
    <citation type="submission" date="2014-05" db="EMBL/GenBank/DDBJ databases">
        <title>The transcriptome of the halophilic microalga Tetraselmis sp. GSL018 isolated from the Great Salt Lake, Utah.</title>
        <authorList>
            <person name="Jinkerson R.E."/>
            <person name="D'Adamo S."/>
            <person name="Posewitz M.C."/>
        </authorList>
    </citation>
    <scope>NUCLEOTIDE SEQUENCE</scope>
    <source>
        <strain evidence="6">GSL018</strain>
    </source>
</reference>
<keyword evidence="4 5" id="KW-0472">Membrane</keyword>
<dbReference type="EMBL" id="GBEZ01024106">
    <property type="protein sequence ID" value="JAC62845.1"/>
    <property type="molecule type" value="Transcribed_RNA"/>
</dbReference>
<protein>
    <submittedName>
        <fullName evidence="6">Zinc transporter, ZIP family</fullName>
    </submittedName>
</protein>
<dbReference type="PANTHER" id="PTHR11040">
    <property type="entry name" value="ZINC/IRON TRANSPORTER"/>
    <property type="match status" value="1"/>
</dbReference>
<evidence type="ECO:0000313" key="6">
    <source>
        <dbReference type="EMBL" id="JAC62845.1"/>
    </source>
</evidence>
<feature type="transmembrane region" description="Helical" evidence="5">
    <location>
        <begin position="85"/>
        <end position="107"/>
    </location>
</feature>
<comment type="subcellular location">
    <subcellularLocation>
        <location evidence="1">Membrane</location>
        <topology evidence="1">Multi-pass membrane protein</topology>
    </subcellularLocation>
</comment>
<sequence length="329" mass="34368">MSYAQGNVGLAFGLVIGSGLCTCIGSLMVFCTDLANTKLLAASLGASAGVMLYVSFAEVFTGKAVSAFNEHYNGQEGAEGKAMRSATYCFFAGIILIAMLNALVHFLEALAGRLSLGHADRKKPKALDAASGAGADVEQTIGAGVDGLAEEDKTSASEDGEIPVPQNVQDIMACDHHEGLAKMGVLTGVAIALHNFPEGLATFIGTLAEPRAGIALAIAIALHNIPEGVCVAMPVYYATGSKFKGFFWSFLSGVTEPLGGLLGYFILWKTVTPMAYAILFGLVAGMMVFISLRELIPTALKYDPEDRVTTIAMFSGMVIMAASLLVFTA</sequence>
<organism evidence="6">
    <name type="scientific">Tetraselmis sp. GSL018</name>
    <dbReference type="NCBI Taxonomy" id="582737"/>
    <lineage>
        <taxon>Eukaryota</taxon>
        <taxon>Viridiplantae</taxon>
        <taxon>Chlorophyta</taxon>
        <taxon>core chlorophytes</taxon>
        <taxon>Chlorodendrophyceae</taxon>
        <taxon>Chlorodendrales</taxon>
        <taxon>Chlorodendraceae</taxon>
        <taxon>Tetraselmis</taxon>
    </lineage>
</organism>
<evidence type="ECO:0000256" key="5">
    <source>
        <dbReference type="SAM" id="Phobius"/>
    </source>
</evidence>
<name>A0A061QWK8_9CHLO</name>
<keyword evidence="3 5" id="KW-1133">Transmembrane helix</keyword>
<dbReference type="GO" id="GO:0005385">
    <property type="term" value="F:zinc ion transmembrane transporter activity"/>
    <property type="evidence" value="ECO:0007669"/>
    <property type="project" value="TreeGrafter"/>
</dbReference>
<dbReference type="Pfam" id="PF02535">
    <property type="entry name" value="Zip"/>
    <property type="match status" value="1"/>
</dbReference>
<feature type="transmembrane region" description="Helical" evidence="5">
    <location>
        <begin position="274"/>
        <end position="296"/>
    </location>
</feature>
<dbReference type="InterPro" id="IPR003689">
    <property type="entry name" value="ZIP"/>
</dbReference>
<feature type="transmembrane region" description="Helical" evidence="5">
    <location>
        <begin position="39"/>
        <end position="56"/>
    </location>
</feature>
<evidence type="ECO:0000256" key="1">
    <source>
        <dbReference type="ARBA" id="ARBA00004141"/>
    </source>
</evidence>
<evidence type="ECO:0000256" key="4">
    <source>
        <dbReference type="ARBA" id="ARBA00023136"/>
    </source>
</evidence>
<feature type="transmembrane region" description="Helical" evidence="5">
    <location>
        <begin position="308"/>
        <end position="327"/>
    </location>
</feature>
<dbReference type="GO" id="GO:0016020">
    <property type="term" value="C:membrane"/>
    <property type="evidence" value="ECO:0007669"/>
    <property type="project" value="UniProtKB-SubCell"/>
</dbReference>
<feature type="transmembrane region" description="Helical" evidence="5">
    <location>
        <begin position="246"/>
        <end position="268"/>
    </location>
</feature>
<gene>
    <name evidence="6" type="primary">TC.ZIP</name>
    <name evidence="6" type="ORF">TSPGSL018_22170</name>
</gene>